<protein>
    <submittedName>
        <fullName evidence="1">Uncharacterized protein</fullName>
    </submittedName>
</protein>
<sequence length="173" mass="18581">MGPNHEDVNVIDSLGEESLGSLGRIGWERSIYLYHGDCSAFRLWEGQELLGRLMAGVAVGGGDGMVRLESVELPYALADATVGAGDENSGWDNDSVAGSKSNCPTPEVLCTLHEPDCFGELGSRLQIHDEEGLEDCLMMLSWTRLMLDPRKAASPAEAVDAADGAFLRLLGVW</sequence>
<dbReference type="AlphaFoldDB" id="A0A084B6A1"/>
<accession>A0A084B6A1</accession>
<evidence type="ECO:0000313" key="2">
    <source>
        <dbReference type="Proteomes" id="UP000028045"/>
    </source>
</evidence>
<dbReference type="Proteomes" id="UP000028045">
    <property type="component" value="Unassembled WGS sequence"/>
</dbReference>
<gene>
    <name evidence="1" type="ORF">S7711_11011</name>
</gene>
<proteinExistence type="predicted"/>
<organism evidence="1 2">
    <name type="scientific">Stachybotrys chartarum (strain CBS 109288 / IBT 7711)</name>
    <name type="common">Toxic black mold</name>
    <name type="synonym">Stilbospora chartarum</name>
    <dbReference type="NCBI Taxonomy" id="1280523"/>
    <lineage>
        <taxon>Eukaryota</taxon>
        <taxon>Fungi</taxon>
        <taxon>Dikarya</taxon>
        <taxon>Ascomycota</taxon>
        <taxon>Pezizomycotina</taxon>
        <taxon>Sordariomycetes</taxon>
        <taxon>Hypocreomycetidae</taxon>
        <taxon>Hypocreales</taxon>
        <taxon>Stachybotryaceae</taxon>
        <taxon>Stachybotrys</taxon>
    </lineage>
</organism>
<name>A0A084B6A1_STACB</name>
<dbReference type="HOGENOM" id="CLU_1548615_0_0_1"/>
<dbReference type="EMBL" id="KL647935">
    <property type="protein sequence ID" value="KEY73080.1"/>
    <property type="molecule type" value="Genomic_DNA"/>
</dbReference>
<evidence type="ECO:0000313" key="1">
    <source>
        <dbReference type="EMBL" id="KEY73080.1"/>
    </source>
</evidence>
<keyword evidence="2" id="KW-1185">Reference proteome</keyword>
<reference evidence="1 2" key="1">
    <citation type="journal article" date="2014" name="BMC Genomics">
        <title>Comparative genome sequencing reveals chemotype-specific gene clusters in the toxigenic black mold Stachybotrys.</title>
        <authorList>
            <person name="Semeiks J."/>
            <person name="Borek D."/>
            <person name="Otwinowski Z."/>
            <person name="Grishin N.V."/>
        </authorList>
    </citation>
    <scope>NUCLEOTIDE SEQUENCE [LARGE SCALE GENOMIC DNA]</scope>
    <source>
        <strain evidence="2">CBS 109288 / IBT 7711</strain>
    </source>
</reference>